<dbReference type="eggNOG" id="ENOG502QR9Y">
    <property type="taxonomic scope" value="Eukaryota"/>
</dbReference>
<keyword evidence="4" id="KW-0375">Hydrogen ion transport</keyword>
<evidence type="ECO:0000313" key="9">
    <source>
        <dbReference type="EMBL" id="KFM26272.1"/>
    </source>
</evidence>
<dbReference type="GO" id="GO:1902600">
    <property type="term" value="P:proton transmembrane transport"/>
    <property type="evidence" value="ECO:0007669"/>
    <property type="project" value="UniProtKB-KW"/>
</dbReference>
<evidence type="ECO:0000256" key="5">
    <source>
        <dbReference type="ARBA" id="ARBA00022989"/>
    </source>
</evidence>
<evidence type="ECO:0000256" key="8">
    <source>
        <dbReference type="ARBA" id="ARBA00043980"/>
    </source>
</evidence>
<evidence type="ECO:0000256" key="7">
    <source>
        <dbReference type="ARBA" id="ARBA00023136"/>
    </source>
</evidence>
<evidence type="ECO:0000256" key="6">
    <source>
        <dbReference type="ARBA" id="ARBA00023065"/>
    </source>
</evidence>
<dbReference type="InterPro" id="IPR004282">
    <property type="entry name" value="CemA"/>
</dbReference>
<dbReference type="AlphaFoldDB" id="A0A087SKL8"/>
<dbReference type="GO" id="GO:0016020">
    <property type="term" value="C:membrane"/>
    <property type="evidence" value="ECO:0007669"/>
    <property type="project" value="UniProtKB-SubCell"/>
</dbReference>
<dbReference type="Proteomes" id="UP000028924">
    <property type="component" value="Unassembled WGS sequence"/>
</dbReference>
<keyword evidence="3" id="KW-0812">Transmembrane</keyword>
<dbReference type="GeneID" id="23616156"/>
<name>A0A087SKL8_AUXPR</name>
<sequence length="315" mass="35348">MDRPVPCHDQDWDEWKGEAEPDLDDAEDIAALRSAVIKKRRARKGRRSVTRDEWLRPIVDFQGIRDRLAFDEQDSEERVFIEAATNQFESREAVKYAGLIFGVSIVAGFAVSRLLAEPLWTYAAGVNPAAFAMSDQQKFEAVEEIHAEELRLQMEATVGQAPPLSDAGVLEHLRAEAKRIQGEYKAYNRAALTNLVSDSVTGSLIFAALLQNNSQRTILFRTIGRILSGLSDTAKAFLIILVTDTLLGYHSEEGWTAAAQLFTQHYGFHPSEDSIQIFVSIVPVCLDSYFKYWIFVGLNKQDPAAAVTLRNMDRH</sequence>
<dbReference type="RefSeq" id="XP_011399168.1">
    <property type="nucleotide sequence ID" value="XM_011400866.1"/>
</dbReference>
<proteinExistence type="inferred from homology"/>
<dbReference type="KEGG" id="apro:F751_4765"/>
<accession>A0A087SKL8</accession>
<evidence type="ECO:0000256" key="2">
    <source>
        <dbReference type="ARBA" id="ARBA00022448"/>
    </source>
</evidence>
<evidence type="ECO:0000256" key="4">
    <source>
        <dbReference type="ARBA" id="ARBA00022781"/>
    </source>
</evidence>
<dbReference type="PANTHER" id="PTHR33650:SF1">
    <property type="entry name" value="CHLOROPLAST ENVELOPE MEMBRANE PROTEIN"/>
    <property type="match status" value="1"/>
</dbReference>
<keyword evidence="2" id="KW-0813">Transport</keyword>
<comment type="similarity">
    <text evidence="8">Belongs to the CemA family.</text>
</comment>
<keyword evidence="6" id="KW-0406">Ion transport</keyword>
<evidence type="ECO:0000256" key="1">
    <source>
        <dbReference type="ARBA" id="ARBA00004141"/>
    </source>
</evidence>
<keyword evidence="7" id="KW-0472">Membrane</keyword>
<evidence type="ECO:0000313" key="10">
    <source>
        <dbReference type="Proteomes" id="UP000028924"/>
    </source>
</evidence>
<dbReference type="EMBL" id="KL662127">
    <property type="protein sequence ID" value="KFM26272.1"/>
    <property type="molecule type" value="Genomic_DNA"/>
</dbReference>
<dbReference type="Pfam" id="PF03040">
    <property type="entry name" value="CemA"/>
    <property type="match status" value="1"/>
</dbReference>
<keyword evidence="10" id="KW-1185">Reference proteome</keyword>
<gene>
    <name evidence="9" type="ORF">F751_4765</name>
</gene>
<comment type="subcellular location">
    <subcellularLocation>
        <location evidence="1">Membrane</location>
        <topology evidence="1">Multi-pass membrane protein</topology>
    </subcellularLocation>
</comment>
<evidence type="ECO:0000256" key="3">
    <source>
        <dbReference type="ARBA" id="ARBA00022692"/>
    </source>
</evidence>
<organism evidence="9 10">
    <name type="scientific">Auxenochlorella protothecoides</name>
    <name type="common">Green microalga</name>
    <name type="synonym">Chlorella protothecoides</name>
    <dbReference type="NCBI Taxonomy" id="3075"/>
    <lineage>
        <taxon>Eukaryota</taxon>
        <taxon>Viridiplantae</taxon>
        <taxon>Chlorophyta</taxon>
        <taxon>core chlorophytes</taxon>
        <taxon>Trebouxiophyceae</taxon>
        <taxon>Chlorellales</taxon>
        <taxon>Chlorellaceae</taxon>
        <taxon>Auxenochlorella</taxon>
    </lineage>
</organism>
<reference evidence="9 10" key="1">
    <citation type="journal article" date="2014" name="BMC Genomics">
        <title>Oil accumulation mechanisms of the oleaginous microalga Chlorella protothecoides revealed through its genome, transcriptomes, and proteomes.</title>
        <authorList>
            <person name="Gao C."/>
            <person name="Wang Y."/>
            <person name="Shen Y."/>
            <person name="Yan D."/>
            <person name="He X."/>
            <person name="Dai J."/>
            <person name="Wu Q."/>
        </authorList>
    </citation>
    <scope>NUCLEOTIDE SEQUENCE [LARGE SCALE GENOMIC DNA]</scope>
    <source>
        <strain evidence="9 10">0710</strain>
    </source>
</reference>
<keyword evidence="5" id="KW-1133">Transmembrane helix</keyword>
<protein>
    <submittedName>
        <fullName evidence="9">Chloroplast envelope membrane protein</fullName>
    </submittedName>
</protein>
<dbReference type="PANTHER" id="PTHR33650">
    <property type="entry name" value="CHLOROPLAST ENVELOPE MEMBRANE PROTEIN-RELATED"/>
    <property type="match status" value="1"/>
</dbReference>
<dbReference type="OrthoDB" id="993at2759"/>